<evidence type="ECO:0000313" key="3">
    <source>
        <dbReference type="Proteomes" id="UP000540989"/>
    </source>
</evidence>
<feature type="transmembrane region" description="Helical" evidence="1">
    <location>
        <begin position="54"/>
        <end position="79"/>
    </location>
</feature>
<feature type="transmembrane region" description="Helical" evidence="1">
    <location>
        <begin position="170"/>
        <end position="189"/>
    </location>
</feature>
<keyword evidence="1" id="KW-0472">Membrane</keyword>
<dbReference type="Proteomes" id="UP000540989">
    <property type="component" value="Unassembled WGS sequence"/>
</dbReference>
<keyword evidence="1" id="KW-1133">Transmembrane helix</keyword>
<proteinExistence type="predicted"/>
<feature type="transmembrane region" description="Helical" evidence="1">
    <location>
        <begin position="224"/>
        <end position="246"/>
    </location>
</feature>
<evidence type="ECO:0000256" key="1">
    <source>
        <dbReference type="SAM" id="Phobius"/>
    </source>
</evidence>
<accession>A0A7W8E5U6</accession>
<keyword evidence="1" id="KW-0812">Transmembrane</keyword>
<protein>
    <submittedName>
        <fullName evidence="2">Uncharacterized protein</fullName>
    </submittedName>
</protein>
<name>A0A7W8E5U6_9BACT</name>
<dbReference type="AlphaFoldDB" id="A0A7W8E5U6"/>
<keyword evidence="3" id="KW-1185">Reference proteome</keyword>
<feature type="transmembrane region" description="Helical" evidence="1">
    <location>
        <begin position="195"/>
        <end position="212"/>
    </location>
</feature>
<sequence>MDAIHPLPEYRHPEYRQEDQSPGALTIPLLGSILVTGGAVYLCCTPPAQPSLTWPSVFFFAFLYLLIAACVHSFTIWSVCRLLRDYLTFPVIYLIAAIWVSTAWLPLMTVLARERSPWTSLVPPLISASAVLFLKRSNLGSALQLAIAGEPKLTPHLFHVEDPPPLLKTVLPAGAAAVAFELAILALVAHYPFRSGLLFAFSAALIASIYPLRAETSQNLRIPIRPLAADSFVVFLLLVMALIPYLQHSGFAHAIDNFIRHSLIPPAEVLPKSVLQRTSRASEYSGVVLVLPAKPHEKLIPPPPASQQHFSGAIAHPVIIPFDGVYWYFKPQDGHPRPDARRTQGDPAKVNIRSTDFLPLEMEAHQKLGTSVSLDCCSALRLALRNADDRPGEIAVEILLKNARTKDSTTLSLGTQTLASSREGKATLNRAPVDELLRFPIPRSIHQKQFDEIVVVLKPAAERSRAGAHIAIQQFELVP</sequence>
<feature type="transmembrane region" description="Helical" evidence="1">
    <location>
        <begin position="21"/>
        <end position="42"/>
    </location>
</feature>
<reference evidence="2 3" key="1">
    <citation type="submission" date="2020-08" db="EMBL/GenBank/DDBJ databases">
        <title>Genomic Encyclopedia of Type Strains, Phase IV (KMG-V): Genome sequencing to study the core and pangenomes of soil and plant-associated prokaryotes.</title>
        <authorList>
            <person name="Whitman W."/>
        </authorList>
    </citation>
    <scope>NUCLEOTIDE SEQUENCE [LARGE SCALE GENOMIC DNA]</scope>
    <source>
        <strain evidence="2 3">M8UP14</strain>
    </source>
</reference>
<dbReference type="EMBL" id="JACHIP010000004">
    <property type="protein sequence ID" value="MBB5058550.1"/>
    <property type="molecule type" value="Genomic_DNA"/>
</dbReference>
<feature type="transmembrane region" description="Helical" evidence="1">
    <location>
        <begin position="91"/>
        <end position="112"/>
    </location>
</feature>
<organism evidence="2 3">
    <name type="scientific">Granulicella aggregans</name>
    <dbReference type="NCBI Taxonomy" id="474949"/>
    <lineage>
        <taxon>Bacteria</taxon>
        <taxon>Pseudomonadati</taxon>
        <taxon>Acidobacteriota</taxon>
        <taxon>Terriglobia</taxon>
        <taxon>Terriglobales</taxon>
        <taxon>Acidobacteriaceae</taxon>
        <taxon>Granulicella</taxon>
    </lineage>
</organism>
<comment type="caution">
    <text evidence="2">The sequence shown here is derived from an EMBL/GenBank/DDBJ whole genome shotgun (WGS) entry which is preliminary data.</text>
</comment>
<evidence type="ECO:0000313" key="2">
    <source>
        <dbReference type="EMBL" id="MBB5058550.1"/>
    </source>
</evidence>
<dbReference type="RefSeq" id="WP_184218307.1">
    <property type="nucleotide sequence ID" value="NZ_JACHIP010000004.1"/>
</dbReference>
<gene>
    <name evidence="2" type="ORF">HDF16_003264</name>
</gene>